<dbReference type="SUPFAM" id="SSF55811">
    <property type="entry name" value="Nudix"/>
    <property type="match status" value="1"/>
</dbReference>
<dbReference type="CDD" id="cd03673">
    <property type="entry name" value="NUDIX_Ap6A_hydrolase"/>
    <property type="match status" value="1"/>
</dbReference>
<protein>
    <submittedName>
        <fullName evidence="3">NUDIX domain-containing protein</fullName>
    </submittedName>
</protein>
<dbReference type="AlphaFoldDB" id="A0A9D9INA5"/>
<dbReference type="InterPro" id="IPR000086">
    <property type="entry name" value="NUDIX_hydrolase_dom"/>
</dbReference>
<gene>
    <name evidence="3" type="ORF">IAB91_06365</name>
</gene>
<evidence type="ECO:0000313" key="4">
    <source>
        <dbReference type="Proteomes" id="UP000823757"/>
    </source>
</evidence>
<evidence type="ECO:0000256" key="1">
    <source>
        <dbReference type="ARBA" id="ARBA00022801"/>
    </source>
</evidence>
<dbReference type="Proteomes" id="UP000823757">
    <property type="component" value="Unassembled WGS sequence"/>
</dbReference>
<proteinExistence type="predicted"/>
<evidence type="ECO:0000313" key="3">
    <source>
        <dbReference type="EMBL" id="MBO8474894.1"/>
    </source>
</evidence>
<dbReference type="InterPro" id="IPR015797">
    <property type="entry name" value="NUDIX_hydrolase-like_dom_sf"/>
</dbReference>
<dbReference type="PANTHER" id="PTHR21340">
    <property type="entry name" value="DIADENOSINE 5,5-P1,P4-TETRAPHOSPHATE PYROPHOSPHOHYDROLASE MUTT"/>
    <property type="match status" value="1"/>
</dbReference>
<name>A0A9D9INA5_9BACT</name>
<organism evidence="3 4">
    <name type="scientific">Candidatus Cryptobacteroides faecigallinarum</name>
    <dbReference type="NCBI Taxonomy" id="2840763"/>
    <lineage>
        <taxon>Bacteria</taxon>
        <taxon>Pseudomonadati</taxon>
        <taxon>Bacteroidota</taxon>
        <taxon>Bacteroidia</taxon>
        <taxon>Bacteroidales</taxon>
        <taxon>Candidatus Cryptobacteroides</taxon>
    </lineage>
</organism>
<accession>A0A9D9INA5</accession>
<reference evidence="3" key="1">
    <citation type="submission" date="2020-10" db="EMBL/GenBank/DDBJ databases">
        <authorList>
            <person name="Gilroy R."/>
        </authorList>
    </citation>
    <scope>NUCLEOTIDE SEQUENCE</scope>
    <source>
        <strain evidence="3">B1-13419</strain>
    </source>
</reference>
<dbReference type="EMBL" id="JADIMD010000099">
    <property type="protein sequence ID" value="MBO8474894.1"/>
    <property type="molecule type" value="Genomic_DNA"/>
</dbReference>
<dbReference type="GO" id="GO:0006167">
    <property type="term" value="P:AMP biosynthetic process"/>
    <property type="evidence" value="ECO:0007669"/>
    <property type="project" value="TreeGrafter"/>
</dbReference>
<dbReference type="PROSITE" id="PS51462">
    <property type="entry name" value="NUDIX"/>
    <property type="match status" value="1"/>
</dbReference>
<dbReference type="InterPro" id="IPR020084">
    <property type="entry name" value="NUDIX_hydrolase_CS"/>
</dbReference>
<comment type="caution">
    <text evidence="3">The sequence shown here is derived from an EMBL/GenBank/DDBJ whole genome shotgun (WGS) entry which is preliminary data.</text>
</comment>
<reference evidence="3" key="2">
    <citation type="journal article" date="2021" name="PeerJ">
        <title>Extensive microbial diversity within the chicken gut microbiome revealed by metagenomics and culture.</title>
        <authorList>
            <person name="Gilroy R."/>
            <person name="Ravi A."/>
            <person name="Getino M."/>
            <person name="Pursley I."/>
            <person name="Horton D.L."/>
            <person name="Alikhan N.F."/>
            <person name="Baker D."/>
            <person name="Gharbi K."/>
            <person name="Hall N."/>
            <person name="Watson M."/>
            <person name="Adriaenssens E.M."/>
            <person name="Foster-Nyarko E."/>
            <person name="Jarju S."/>
            <person name="Secka A."/>
            <person name="Antonio M."/>
            <person name="Oren A."/>
            <person name="Chaudhuri R.R."/>
            <person name="La Ragione R."/>
            <person name="Hildebrand F."/>
            <person name="Pallen M.J."/>
        </authorList>
    </citation>
    <scope>NUCLEOTIDE SEQUENCE</scope>
    <source>
        <strain evidence="3">B1-13419</strain>
    </source>
</reference>
<evidence type="ECO:0000259" key="2">
    <source>
        <dbReference type="PROSITE" id="PS51462"/>
    </source>
</evidence>
<dbReference type="PANTHER" id="PTHR21340:SF0">
    <property type="entry name" value="BIS(5'-NUCLEOSYL)-TETRAPHOSPHATASE [ASYMMETRICAL]"/>
    <property type="match status" value="1"/>
</dbReference>
<sequence length="207" mass="24088">MYRIYLEKRCIIICPPYEQALTDPNAIQYCPGDSMDMHSLAEMFETSESLLRIYIPTDDVEQTYGRICSEFKEVNAGGGLVSNRRGDFLLIRRNGLWDLPKGHQENGEDIRTTALREVQEETGIMNIELRDLICITDHCYRRDGIWHLKHTWWFDMLYTDPLDLTPQKEEDISKAAWVAKSSLSSFLTMTYPSIAEVFRAAESRRHE</sequence>
<feature type="domain" description="Nudix hydrolase" evidence="2">
    <location>
        <begin position="72"/>
        <end position="200"/>
    </location>
</feature>
<dbReference type="Pfam" id="PF00293">
    <property type="entry name" value="NUDIX"/>
    <property type="match status" value="1"/>
</dbReference>
<dbReference type="InterPro" id="IPR051325">
    <property type="entry name" value="Nudix_hydrolase_domain"/>
</dbReference>
<dbReference type="GO" id="GO:0006754">
    <property type="term" value="P:ATP biosynthetic process"/>
    <property type="evidence" value="ECO:0007669"/>
    <property type="project" value="TreeGrafter"/>
</dbReference>
<dbReference type="PROSITE" id="PS00893">
    <property type="entry name" value="NUDIX_BOX"/>
    <property type="match status" value="1"/>
</dbReference>
<dbReference type="GO" id="GO:0004081">
    <property type="term" value="F:bis(5'-nucleosyl)-tetraphosphatase (asymmetrical) activity"/>
    <property type="evidence" value="ECO:0007669"/>
    <property type="project" value="TreeGrafter"/>
</dbReference>
<dbReference type="Gene3D" id="3.90.79.10">
    <property type="entry name" value="Nucleoside Triphosphate Pyrophosphohydrolase"/>
    <property type="match status" value="1"/>
</dbReference>
<keyword evidence="1" id="KW-0378">Hydrolase</keyword>